<feature type="transmembrane region" description="Helical" evidence="2">
    <location>
        <begin position="54"/>
        <end position="78"/>
    </location>
</feature>
<dbReference type="EMBL" id="JAVLET010000003">
    <property type="protein sequence ID" value="KAL0472589.1"/>
    <property type="molecule type" value="Genomic_DNA"/>
</dbReference>
<name>A0ABR3DIT0_NEUIN</name>
<feature type="region of interest" description="Disordered" evidence="1">
    <location>
        <begin position="199"/>
        <end position="224"/>
    </location>
</feature>
<evidence type="ECO:0000256" key="2">
    <source>
        <dbReference type="SAM" id="Phobius"/>
    </source>
</evidence>
<protein>
    <recommendedName>
        <fullName evidence="5">Fatty acid hydroxylase domain-containing protein</fullName>
    </recommendedName>
</protein>
<feature type="region of interest" description="Disordered" evidence="1">
    <location>
        <begin position="378"/>
        <end position="418"/>
    </location>
</feature>
<evidence type="ECO:0008006" key="5">
    <source>
        <dbReference type="Google" id="ProtNLM"/>
    </source>
</evidence>
<feature type="compositionally biased region" description="Low complexity" evidence="1">
    <location>
        <begin position="201"/>
        <end position="224"/>
    </location>
</feature>
<dbReference type="Proteomes" id="UP001451303">
    <property type="component" value="Unassembled WGS sequence"/>
</dbReference>
<gene>
    <name evidence="3" type="ORF">QR685DRAFT_473316</name>
</gene>
<keyword evidence="2" id="KW-0472">Membrane</keyword>
<keyword evidence="2" id="KW-0812">Transmembrane</keyword>
<accession>A0ABR3DIT0</accession>
<feature type="transmembrane region" description="Helical" evidence="2">
    <location>
        <begin position="12"/>
        <end position="34"/>
    </location>
</feature>
<evidence type="ECO:0000313" key="4">
    <source>
        <dbReference type="Proteomes" id="UP001451303"/>
    </source>
</evidence>
<comment type="caution">
    <text evidence="3">The sequence shown here is derived from an EMBL/GenBank/DDBJ whole genome shotgun (WGS) entry which is preliminary data.</text>
</comment>
<feature type="region of interest" description="Disordered" evidence="1">
    <location>
        <begin position="449"/>
        <end position="468"/>
    </location>
</feature>
<proteinExistence type="predicted"/>
<organism evidence="3 4">
    <name type="scientific">Neurospora intermedia</name>
    <dbReference type="NCBI Taxonomy" id="5142"/>
    <lineage>
        <taxon>Eukaryota</taxon>
        <taxon>Fungi</taxon>
        <taxon>Dikarya</taxon>
        <taxon>Ascomycota</taxon>
        <taxon>Pezizomycotina</taxon>
        <taxon>Sordariomycetes</taxon>
        <taxon>Sordariomycetidae</taxon>
        <taxon>Sordariales</taxon>
        <taxon>Sordariaceae</taxon>
        <taxon>Neurospora</taxon>
    </lineage>
</organism>
<evidence type="ECO:0000313" key="3">
    <source>
        <dbReference type="EMBL" id="KAL0472589.1"/>
    </source>
</evidence>
<reference evidence="3 4" key="1">
    <citation type="submission" date="2023-09" db="EMBL/GenBank/DDBJ databases">
        <title>Multi-omics analysis of a traditional fermented food reveals byproduct-associated fungal strains for waste-to-food upcycling.</title>
        <authorList>
            <consortium name="Lawrence Berkeley National Laboratory"/>
            <person name="Rekdal V.M."/>
            <person name="Villalobos-Escobedo J.M."/>
            <person name="Rodriguez-Valeron N."/>
            <person name="Garcia M.O."/>
            <person name="Vasquez D.P."/>
            <person name="Damayanti I."/>
            <person name="Sorensen P.M."/>
            <person name="Baidoo E.E."/>
            <person name="De Carvalho A.C."/>
            <person name="Riley R."/>
            <person name="Lipzen A."/>
            <person name="He G."/>
            <person name="Yan M."/>
            <person name="Haridas S."/>
            <person name="Daum C."/>
            <person name="Yoshinaga Y."/>
            <person name="Ng V."/>
            <person name="Grigoriev I.V."/>
            <person name="Munk R."/>
            <person name="Nuraida L."/>
            <person name="Wijaya C.H."/>
            <person name="Morales P.-C."/>
            <person name="Keasling J.D."/>
        </authorList>
    </citation>
    <scope>NUCLEOTIDE SEQUENCE [LARGE SCALE GENOMIC DNA]</scope>
    <source>
        <strain evidence="3 4">FGSC 2613</strain>
    </source>
</reference>
<sequence>MASLLNLPFVSYLLPSSMTAWSTSLNLLFFYMTWTTLVLSQSPFKLEILGTLGIRLVFWLLPSLVFLLFDTFFPGISVSLKYKGAVDLQDRNVRTHARLLGLGLLNLLTSTAVQALISLGVSTLFGVPAVFRTTTTLPLPWQMAKHIAILYMGRELLTYYIHRFVLHAHHDGSKRNSSSGSSSLPNRLTNLHIRYAHAGNPPSSATTSSWRSSKPSSSSLLQPTQPTPLTLFTDHPLPSLLHRFLPLYLPALFLSLSFHISPLLVPHLPISAIPSSTHHLHLLTMHLFTVLVTLEETLSLAGYTTLLTLVPIPGVLVGGIAKRQGRHFGTLEGMGVQGGVKGGGRKSGNFGAWGVVDWLLGTRLLRDESREDGAVVVEGADNRSGGARKGRSKAGGEGGSGRQTRMSARRQREDLSKSLEEEIKQVAEGLREVGEGFVDGIKEFGEGMGVRRSGRIRERSSRAGSVMR</sequence>
<keyword evidence="2" id="KW-1133">Transmembrane helix</keyword>
<feature type="transmembrane region" description="Helical" evidence="2">
    <location>
        <begin position="99"/>
        <end position="131"/>
    </location>
</feature>
<evidence type="ECO:0000256" key="1">
    <source>
        <dbReference type="SAM" id="MobiDB-lite"/>
    </source>
</evidence>
<keyword evidence="4" id="KW-1185">Reference proteome</keyword>